<organism evidence="14 15">
    <name type="scientific">Electrophorus voltai</name>
    <dbReference type="NCBI Taxonomy" id="2609070"/>
    <lineage>
        <taxon>Eukaryota</taxon>
        <taxon>Metazoa</taxon>
        <taxon>Chordata</taxon>
        <taxon>Craniata</taxon>
        <taxon>Vertebrata</taxon>
        <taxon>Euteleostomi</taxon>
        <taxon>Actinopterygii</taxon>
        <taxon>Neopterygii</taxon>
        <taxon>Teleostei</taxon>
        <taxon>Ostariophysi</taxon>
        <taxon>Gymnotiformes</taxon>
        <taxon>Gymnotoidei</taxon>
        <taxon>Gymnotidae</taxon>
        <taxon>Electrophorus</taxon>
    </lineage>
</organism>
<dbReference type="InterPro" id="IPR036179">
    <property type="entry name" value="Ig-like_dom_sf"/>
</dbReference>
<keyword evidence="5 12" id="KW-1133">Transmembrane helix</keyword>
<dbReference type="Gene3D" id="2.60.40.10">
    <property type="entry name" value="Immunoglobulins"/>
    <property type="match status" value="3"/>
</dbReference>
<dbReference type="SMART" id="SM00920">
    <property type="entry name" value="MHC_II_alpha"/>
    <property type="match status" value="2"/>
</dbReference>
<dbReference type="PANTHER" id="PTHR19944">
    <property type="entry name" value="MHC CLASS II-RELATED"/>
    <property type="match status" value="1"/>
</dbReference>
<evidence type="ECO:0000256" key="9">
    <source>
        <dbReference type="ARBA" id="ARBA00023180"/>
    </source>
</evidence>
<dbReference type="SMART" id="SM00407">
    <property type="entry name" value="IGc1"/>
    <property type="match status" value="3"/>
</dbReference>
<dbReference type="GO" id="GO:0042613">
    <property type="term" value="C:MHC class II protein complex"/>
    <property type="evidence" value="ECO:0007669"/>
    <property type="project" value="UniProtKB-KW"/>
</dbReference>
<dbReference type="InterPro" id="IPR036595">
    <property type="entry name" value="A-macroglobulin_rcpt-bd_sf"/>
</dbReference>
<dbReference type="PROSITE" id="PS50835">
    <property type="entry name" value="IG_LIKE"/>
    <property type="match status" value="3"/>
</dbReference>
<dbReference type="GO" id="GO:0002504">
    <property type="term" value="P:antigen processing and presentation of peptide or polysaccharide antigen via MHC class II"/>
    <property type="evidence" value="ECO:0007669"/>
    <property type="project" value="UniProtKB-KW"/>
</dbReference>
<name>A0AAD9DPG9_9TELE</name>
<dbReference type="InterPro" id="IPR000353">
    <property type="entry name" value="MHC_II_b_N"/>
</dbReference>
<dbReference type="InterPro" id="IPR007110">
    <property type="entry name" value="Ig-like_dom"/>
</dbReference>
<dbReference type="InterPro" id="IPR011162">
    <property type="entry name" value="MHC_I/II-like_Ag-recog"/>
</dbReference>
<protein>
    <recommendedName>
        <fullName evidence="13">Ig-like domain-containing protein</fullName>
    </recommendedName>
</protein>
<dbReference type="SUPFAM" id="SSF49410">
    <property type="entry name" value="Alpha-macroglobulin receptor domain"/>
    <property type="match status" value="1"/>
</dbReference>
<dbReference type="GO" id="GO:0005576">
    <property type="term" value="C:extracellular region"/>
    <property type="evidence" value="ECO:0007669"/>
    <property type="project" value="InterPro"/>
</dbReference>
<keyword evidence="15" id="KW-1185">Reference proteome</keyword>
<evidence type="ECO:0000256" key="5">
    <source>
        <dbReference type="ARBA" id="ARBA00022989"/>
    </source>
</evidence>
<comment type="similarity">
    <text evidence="2">Belongs to the MHC class II family.</text>
</comment>
<evidence type="ECO:0000313" key="15">
    <source>
        <dbReference type="Proteomes" id="UP001239994"/>
    </source>
</evidence>
<keyword evidence="9" id="KW-0325">Glycoprotein</keyword>
<keyword evidence="7 12" id="KW-0472">Membrane</keyword>
<evidence type="ECO:0000256" key="3">
    <source>
        <dbReference type="ARBA" id="ARBA00022692"/>
    </source>
</evidence>
<evidence type="ECO:0000256" key="2">
    <source>
        <dbReference type="ARBA" id="ARBA00007394"/>
    </source>
</evidence>
<evidence type="ECO:0000259" key="13">
    <source>
        <dbReference type="PROSITE" id="PS50835"/>
    </source>
</evidence>
<dbReference type="InterPro" id="IPR009048">
    <property type="entry name" value="A-macroglobulin_rcpt-bd"/>
</dbReference>
<feature type="domain" description="Ig-like" evidence="13">
    <location>
        <begin position="817"/>
        <end position="906"/>
    </location>
</feature>
<evidence type="ECO:0000256" key="4">
    <source>
        <dbReference type="ARBA" id="ARBA00022859"/>
    </source>
</evidence>
<evidence type="ECO:0000256" key="12">
    <source>
        <dbReference type="SAM" id="Phobius"/>
    </source>
</evidence>
<dbReference type="Proteomes" id="UP001239994">
    <property type="component" value="Unassembled WGS sequence"/>
</dbReference>
<reference evidence="14" key="1">
    <citation type="submission" date="2023-03" db="EMBL/GenBank/DDBJ databases">
        <title>Electrophorus voltai genome.</title>
        <authorList>
            <person name="Bian C."/>
        </authorList>
    </citation>
    <scope>NUCLEOTIDE SEQUENCE</scope>
    <source>
        <strain evidence="14">CB-2022</strain>
        <tissue evidence="14">Muscle</tissue>
    </source>
</reference>
<dbReference type="AlphaFoldDB" id="A0AAD9DPG9"/>
<dbReference type="CDD" id="cd05767">
    <property type="entry name" value="IgC1_MHC_II_alpha"/>
    <property type="match status" value="1"/>
</dbReference>
<dbReference type="Pfam" id="PF00993">
    <property type="entry name" value="MHC_II_alpha"/>
    <property type="match status" value="2"/>
</dbReference>
<dbReference type="SMART" id="SM00921">
    <property type="entry name" value="MHC_II_beta"/>
    <property type="match status" value="1"/>
</dbReference>
<dbReference type="SUPFAM" id="SSF54452">
    <property type="entry name" value="MHC antigen-recognition domain"/>
    <property type="match status" value="3"/>
</dbReference>
<sequence length="1234" mass="137287">MPSGPGALCEFTLLKDLSTPEKFTQHYNIPPPNDFSSFSIAVNTSSNCSAPNLSVGVTVTVRYNGNRTETDMVVIEVKLLSGFSLVEGSLMPVAGSTEVKGTVKGVDPTERNVVIYLNGLKKGETKTYTLVIQQDIAVQNLKPAVVKIYDYYQPNLNKFSEAVESGLTVDLSVATAQTAPKLPPSGTCWYLLCVCLVFAVCAWYLLVLAVCVCVCMSSWCKVSSWCNVTCWRKVSSWRNLSSWYLVCVSETLLFLLVYTTLTSSVSNPGPSWPSEILRENKGRNARKRPRGKRADVRNRLRARAHRAPLPSILLANVQSLDNKPDNLWPRIKFQRDIRDCNLLCFTKSWLNPAVPNHAIQPAKFFSVHRMDRTADSGKSRGGGVCVMANMDTALCELHEALTQFQVQHREAALIVIGDFNSAKHVVPNLYQHTTFPTRGKRTLNHCYTPYEDRYKALAHPPFGKSDHAAIFLLPKYKQRLKREAPVQREVACWTDQSVAALQDALDDADWDMFRHIEHRDLYLTLCSDTSGEGLYGLDGEETFHADFTKKEGVMTLPDFANPGGFEEGTYESTAADVDTCRSNLGKSRKAYNYPAEPKNQPQSSIYSKDDVQLDTKNTLICYITGFYPPHVGVSWTKNNVNVTDEATLSRYYITNDGNFKLVSALSFTPKQGDIYTCSVQHSALEIPLTKTWVFLSLTTPHTMSMFSSLCFCLMVVFSLFLGADAYYEYCASECVYSSTDLSDIEYIDSYYFNKVRDIQFNSTVGKYVGFTEYGVKCAEKWNNDPQILQPERAELERYCKRNAQIHIDAILSKAVPPKVQVRSEQKPRDSQLSMLMCSAYDFYPPAISVSWLRNDEPVTSEVISTEELADGDWYYQIHSHLEYTPKSGEKISCVVEHASFQTPRVYDWDPSLPESERNKVAIGASGLVLGIVLSAAGFIYYKKKSTGQRNWEADPGAKLSDGVGYEHLAGPPKAPEEDGLEDFSSMMGSPWLSRHLWTQGGHAPLRVLQGQGASRALTAGMHRNIQISGCSESDKQYLIGNDGDEAGYSDFEKEKIVMTLPEFADPVTYGEYAYATSEQVVCNQILEIATRITNNPTEAVDPPQSSIYTKADVQLGSENTLICHVTGFFPPPVAVTWTKNNLDVTDSSALSRFYPNEDGTYNQFSHLRFTPQSGDVYSCTVQHKGLETPNTKTWEVDVSVPSVGPSVFCGVGLAAGLLGVATGTFFLIKGNQCN</sequence>
<evidence type="ECO:0000256" key="1">
    <source>
        <dbReference type="ARBA" id="ARBA00004479"/>
    </source>
</evidence>
<feature type="transmembrane region" description="Helical" evidence="12">
    <location>
        <begin position="189"/>
        <end position="215"/>
    </location>
</feature>
<evidence type="ECO:0000256" key="6">
    <source>
        <dbReference type="ARBA" id="ARBA00023130"/>
    </source>
</evidence>
<keyword evidence="3 12" id="KW-0812">Transmembrane</keyword>
<dbReference type="PANTHER" id="PTHR19944:SF99">
    <property type="entry name" value="HLA CLASS II HISTOCOMPATIBILITY ANTIGEN, DRB1 BETA CHAIN"/>
    <property type="match status" value="1"/>
</dbReference>
<dbReference type="InterPro" id="IPR014745">
    <property type="entry name" value="MHC_II_a/b_N"/>
</dbReference>
<dbReference type="InterPro" id="IPR013783">
    <property type="entry name" value="Ig-like_fold"/>
</dbReference>
<dbReference type="SUPFAM" id="SSF48726">
    <property type="entry name" value="Immunoglobulin"/>
    <property type="match status" value="3"/>
</dbReference>
<dbReference type="Pfam" id="PF07677">
    <property type="entry name" value="A2M_recep"/>
    <property type="match status" value="1"/>
</dbReference>
<feature type="transmembrane region" description="Helical" evidence="12">
    <location>
        <begin position="242"/>
        <end position="261"/>
    </location>
</feature>
<dbReference type="InterPro" id="IPR003597">
    <property type="entry name" value="Ig_C1-set"/>
</dbReference>
<feature type="domain" description="Ig-like" evidence="13">
    <location>
        <begin position="1102"/>
        <end position="1199"/>
    </location>
</feature>
<keyword evidence="6" id="KW-1064">Adaptive immunity</keyword>
<dbReference type="InterPro" id="IPR050160">
    <property type="entry name" value="MHC/Immunoglobulin"/>
</dbReference>
<accession>A0AAD9DPG9</accession>
<feature type="domain" description="Ig-like" evidence="13">
    <location>
        <begin position="601"/>
        <end position="689"/>
    </location>
</feature>
<dbReference type="PROSITE" id="PS00290">
    <property type="entry name" value="IG_MHC"/>
    <property type="match status" value="2"/>
</dbReference>
<dbReference type="InterPro" id="IPR001003">
    <property type="entry name" value="MHC_II_a_N"/>
</dbReference>
<feature type="transmembrane region" description="Helical" evidence="12">
    <location>
        <begin position="920"/>
        <end position="941"/>
    </location>
</feature>
<feature type="transmembrane region" description="Helical" evidence="12">
    <location>
        <begin position="1205"/>
        <end position="1228"/>
    </location>
</feature>
<evidence type="ECO:0000313" key="14">
    <source>
        <dbReference type="EMBL" id="KAK1787112.1"/>
    </source>
</evidence>
<keyword evidence="11" id="KW-0393">Immunoglobulin domain</keyword>
<dbReference type="Pfam" id="PF00969">
    <property type="entry name" value="MHC_II_beta"/>
    <property type="match status" value="1"/>
</dbReference>
<dbReference type="Gene3D" id="3.10.320.10">
    <property type="entry name" value="Class II Histocompatibility Antigen, M Beta Chain, Chain B, domain 1"/>
    <property type="match status" value="3"/>
</dbReference>
<dbReference type="GO" id="GO:0002250">
    <property type="term" value="P:adaptive immune response"/>
    <property type="evidence" value="ECO:0007669"/>
    <property type="project" value="UniProtKB-KW"/>
</dbReference>
<gene>
    <name evidence="14" type="ORF">P4O66_017484</name>
</gene>
<proteinExistence type="inferred from homology"/>
<evidence type="ECO:0000256" key="8">
    <source>
        <dbReference type="ARBA" id="ARBA00023157"/>
    </source>
</evidence>
<keyword evidence="8" id="KW-1015">Disulfide bond</keyword>
<comment type="caution">
    <text evidence="14">The sequence shown here is derived from an EMBL/GenBank/DDBJ whole genome shotgun (WGS) entry which is preliminary data.</text>
</comment>
<dbReference type="Gene3D" id="2.60.40.690">
    <property type="entry name" value="Alpha-macroglobulin, receptor-binding domain"/>
    <property type="match status" value="1"/>
</dbReference>
<dbReference type="Pfam" id="PF07654">
    <property type="entry name" value="C1-set"/>
    <property type="match status" value="3"/>
</dbReference>
<dbReference type="EMBL" id="JAROKS010000024">
    <property type="protein sequence ID" value="KAK1787112.1"/>
    <property type="molecule type" value="Genomic_DNA"/>
</dbReference>
<evidence type="ECO:0000256" key="10">
    <source>
        <dbReference type="ARBA" id="ARBA00023182"/>
    </source>
</evidence>
<evidence type="ECO:0000256" key="11">
    <source>
        <dbReference type="ARBA" id="ARBA00023319"/>
    </source>
</evidence>
<dbReference type="SMART" id="SM01361">
    <property type="entry name" value="A2M_recep"/>
    <property type="match status" value="1"/>
</dbReference>
<keyword evidence="10" id="KW-0491">MHC II</keyword>
<dbReference type="InterPro" id="IPR003006">
    <property type="entry name" value="Ig/MHC_CS"/>
</dbReference>
<evidence type="ECO:0000256" key="7">
    <source>
        <dbReference type="ARBA" id="ARBA00023136"/>
    </source>
</evidence>
<comment type="subcellular location">
    <subcellularLocation>
        <location evidence="1">Membrane</location>
        <topology evidence="1">Single-pass type I membrane protein</topology>
    </subcellularLocation>
</comment>
<keyword evidence="4" id="KW-0391">Immunity</keyword>